<gene>
    <name evidence="2" type="ORF">ANE_LOCUS11760</name>
</gene>
<name>A0A565BI50_9BRAS</name>
<evidence type="ECO:0000313" key="3">
    <source>
        <dbReference type="Proteomes" id="UP000489600"/>
    </source>
</evidence>
<proteinExistence type="predicted"/>
<evidence type="ECO:0000256" key="1">
    <source>
        <dbReference type="SAM" id="MobiDB-lite"/>
    </source>
</evidence>
<feature type="region of interest" description="Disordered" evidence="1">
    <location>
        <begin position="71"/>
        <end position="95"/>
    </location>
</feature>
<comment type="caution">
    <text evidence="2">The sequence shown here is derived from an EMBL/GenBank/DDBJ whole genome shotgun (WGS) entry which is preliminary data.</text>
</comment>
<sequence>MARARVDRVAFLVQQESRKRDSKHSASIQESLFTQYVIETLSGPPRVEIHIEDEKVANDVKTLQMAGAKLSPLGPMAVSPSPKVTVGGGRLQKSPTRTGKVQCFCGLVPRKTERTKE</sequence>
<evidence type="ECO:0000313" key="2">
    <source>
        <dbReference type="EMBL" id="VVB01316.1"/>
    </source>
</evidence>
<dbReference type="OrthoDB" id="544685at2759"/>
<accession>A0A565BI50</accession>
<keyword evidence="3" id="KW-1185">Reference proteome</keyword>
<dbReference type="Proteomes" id="UP000489600">
    <property type="component" value="Unassembled WGS sequence"/>
</dbReference>
<protein>
    <submittedName>
        <fullName evidence="2">Uncharacterized protein</fullName>
    </submittedName>
</protein>
<reference evidence="2" key="1">
    <citation type="submission" date="2019-07" db="EMBL/GenBank/DDBJ databases">
        <authorList>
            <person name="Dittberner H."/>
        </authorList>
    </citation>
    <scope>NUCLEOTIDE SEQUENCE [LARGE SCALE GENOMIC DNA]</scope>
</reference>
<dbReference type="AlphaFoldDB" id="A0A565BI50"/>
<dbReference type="EMBL" id="CABITT030000004">
    <property type="protein sequence ID" value="VVB01316.1"/>
    <property type="molecule type" value="Genomic_DNA"/>
</dbReference>
<organism evidence="2 3">
    <name type="scientific">Arabis nemorensis</name>
    <dbReference type="NCBI Taxonomy" id="586526"/>
    <lineage>
        <taxon>Eukaryota</taxon>
        <taxon>Viridiplantae</taxon>
        <taxon>Streptophyta</taxon>
        <taxon>Embryophyta</taxon>
        <taxon>Tracheophyta</taxon>
        <taxon>Spermatophyta</taxon>
        <taxon>Magnoliopsida</taxon>
        <taxon>eudicotyledons</taxon>
        <taxon>Gunneridae</taxon>
        <taxon>Pentapetalae</taxon>
        <taxon>rosids</taxon>
        <taxon>malvids</taxon>
        <taxon>Brassicales</taxon>
        <taxon>Brassicaceae</taxon>
        <taxon>Arabideae</taxon>
        <taxon>Arabis</taxon>
    </lineage>
</organism>